<keyword evidence="1" id="KW-0812">Transmembrane</keyword>
<keyword evidence="1" id="KW-0472">Membrane</keyword>
<dbReference type="EMBL" id="CVMV01000070">
    <property type="protein sequence ID" value="CRG96691.1"/>
    <property type="molecule type" value="Genomic_DNA"/>
</dbReference>
<dbReference type="VEuPathDB" id="PlasmoDB:PGAL8A_00427100"/>
<sequence>MIHLILQVFSFNFTSVLCFSLLIFIILFLIYGKHKYIYKFINNNIYKKKYNIKFSKYNGYNLNQLNKRVNNSTHNKEDEYLLYKKKFLLNRKNKFLKRIKTKLFHNSLSKYNFKYKLNFYVCNVTKKKKTKLIHSLSNEKKKKKKMNIKFNNTNENNTTQVTLIDEKNAPSTIFNYDKNDEIKNMLVDLKEICDNLKIFVENNILKEQKKANLFVATNMKNEKLLKKEINTLSNNQELNCENINNCVHKKLDKENMILHKNEIESCICNLFKIYKEIELLKDINTYTYVCMLNEYCNFLLKFKVLDYLDICRNNNIANEVSTNLIQKVIIYVWGI</sequence>
<dbReference type="GeneID" id="39732803"/>
<evidence type="ECO:0000313" key="3">
    <source>
        <dbReference type="Proteomes" id="UP000220797"/>
    </source>
</evidence>
<proteinExistence type="predicted"/>
<keyword evidence="1" id="KW-1133">Transmembrane helix</keyword>
<dbReference type="Proteomes" id="UP000220797">
    <property type="component" value="Unassembled WGS sequence"/>
</dbReference>
<feature type="transmembrane region" description="Helical" evidence="1">
    <location>
        <begin position="6"/>
        <end position="31"/>
    </location>
</feature>
<gene>
    <name evidence="2" type="ORF">PGAL8A_00427100</name>
</gene>
<keyword evidence="3" id="KW-1185">Reference proteome</keyword>
<dbReference type="AlphaFoldDB" id="A0A1J1GW77"/>
<evidence type="ECO:0000313" key="2">
    <source>
        <dbReference type="EMBL" id="CRG96691.1"/>
    </source>
</evidence>
<accession>A0A1J1GW77</accession>
<evidence type="ECO:0000256" key="1">
    <source>
        <dbReference type="SAM" id="Phobius"/>
    </source>
</evidence>
<protein>
    <submittedName>
        <fullName evidence="2">Uncharacterized protein</fullName>
    </submittedName>
</protein>
<name>A0A1J1GW77_PLAGA</name>
<dbReference type="RefSeq" id="XP_028529495.1">
    <property type="nucleotide sequence ID" value="XM_028672998.1"/>
</dbReference>
<reference evidence="2" key="1">
    <citation type="submission" date="2015-04" db="EMBL/GenBank/DDBJ databases">
        <authorList>
            <consortium name="Pathogen Informatics"/>
        </authorList>
    </citation>
    <scope>NUCLEOTIDE SEQUENCE [LARGE SCALE GENOMIC DNA]</scope>
    <source>
        <strain evidence="2">8A</strain>
    </source>
</reference>
<comment type="caution">
    <text evidence="2">The sequence shown here is derived from an EMBL/GenBank/DDBJ whole genome shotgun (WGS) entry which is preliminary data.</text>
</comment>
<dbReference type="OrthoDB" id="10484915at2759"/>
<organism evidence="2 3">
    <name type="scientific">Plasmodium gallinaceum</name>
    <dbReference type="NCBI Taxonomy" id="5849"/>
    <lineage>
        <taxon>Eukaryota</taxon>
        <taxon>Sar</taxon>
        <taxon>Alveolata</taxon>
        <taxon>Apicomplexa</taxon>
        <taxon>Aconoidasida</taxon>
        <taxon>Haemosporida</taxon>
        <taxon>Plasmodiidae</taxon>
        <taxon>Plasmodium</taxon>
        <taxon>Plasmodium (Haemamoeba)</taxon>
    </lineage>
</organism>